<name>A0A3B1JI97_ASTMX</name>
<sequence>MSGLDSWPCKLERKWEKLEKKKKKFRFQFNFSSTFKMENLHIDLFSYFFSGALIMFSFTVFLLLVLTAQTRIQAFNIKKSGSSNTHQNITLTAILQKSAEVCQVVVLKQGNYFVQPKALTEVSVAEACRSPYSASTLKSAIGQIQDRNAWVDISLVHIASQYHFHNENFEQGRSVILQGAALVRACMKQKNYESARLQLGETMHTLQDFYSHSNWIELDNRIPYPNLINPYLLLDSLADNKTATCSSCTVNCTNNILDTVIKQRKLTSGYYIPPKPAGKCSHGGTLDVTSLLDPTGGINKDDQQSPHGSLHLQAADVATAATRDLLEDIRRTTTDTEFLRLMGITSSSSVLCIVIDTSASMAKDIDEIKRITNFIIDSRQGTADQPSTYILVPFNSTVYGNVTKMTDPDKFKSEVKKLSAGGEGSLLRYSLSALWLALAAAPSGSEIFLFTDAGPALTDILLKSTIEAMIESTKSTVNFILTNPLTNLTSIVPNPVNLLYQQIAEASGGHFIEVSKERLPNATSLITNSTISGLVNIFYVVKGSGGAGQYTILVDPTVTNLTFYITGSLTVFAITSPSGQIQASLQSEGSLGIIETVANLQTVRINSPNPAGNWTLNIASLLSCTIKVTGKSPINFKFDLVDIANIPLPNSGYSVSQTRPSTDGSFTLLVSLLGSGSGLISELVLVDSSGSGLYKGSLEDQGSGDYLVTVETAPKGDFYIRITGQFNSSTSSKFQRQSSTRYRASTISITVLRNTTLSAGQIFTVGFVLKTSTNTKSFLTYAKNTGQDFMLFSPILPAVNGYSAGVVVFNVSANATAGTEHVLTIAVTDQELTTTNYVFLRLAVSAAVAPPAGLELSLWLSGLTLLISSFTLS</sequence>
<evidence type="ECO:0000313" key="10">
    <source>
        <dbReference type="Proteomes" id="UP000018467"/>
    </source>
</evidence>
<keyword evidence="5" id="KW-1133">Transmembrane helix</keyword>
<keyword evidence="3" id="KW-0732">Signal</keyword>
<evidence type="ECO:0000259" key="6">
    <source>
        <dbReference type="Pfam" id="PF23560"/>
    </source>
</evidence>
<proteinExistence type="predicted"/>
<feature type="transmembrane region" description="Helical" evidence="5">
    <location>
        <begin position="44"/>
        <end position="66"/>
    </location>
</feature>
<dbReference type="SUPFAM" id="SSF53300">
    <property type="entry name" value="vWA-like"/>
    <property type="match status" value="1"/>
</dbReference>
<evidence type="ECO:0000313" key="9">
    <source>
        <dbReference type="Ensembl" id="ENSAMXP00000041550.1"/>
    </source>
</evidence>
<dbReference type="Bgee" id="ENSAMXG00000039305">
    <property type="expression patterns" value="Expressed in olfactory epithelium and 5 other cell types or tissues"/>
</dbReference>
<feature type="domain" description="VWA7 N-terminal" evidence="8">
    <location>
        <begin position="120"/>
        <end position="339"/>
    </location>
</feature>
<dbReference type="PANTHER" id="PTHR14905">
    <property type="entry name" value="NG37"/>
    <property type="match status" value="1"/>
</dbReference>
<keyword evidence="2" id="KW-0964">Secreted</keyword>
<reference evidence="10" key="1">
    <citation type="submission" date="2013-03" db="EMBL/GenBank/DDBJ databases">
        <authorList>
            <person name="Jeffery W."/>
            <person name="Warren W."/>
            <person name="Wilson R.K."/>
        </authorList>
    </citation>
    <scope>NUCLEOTIDE SEQUENCE</scope>
    <source>
        <strain evidence="10">female</strain>
    </source>
</reference>
<reference evidence="10" key="2">
    <citation type="journal article" date="2014" name="Nat. Commun.">
        <title>The cavefish genome reveals candidate genes for eye loss.</title>
        <authorList>
            <person name="McGaugh S.E."/>
            <person name="Gross J.B."/>
            <person name="Aken B."/>
            <person name="Blin M."/>
            <person name="Borowsky R."/>
            <person name="Chalopin D."/>
            <person name="Hinaux H."/>
            <person name="Jeffery W.R."/>
            <person name="Keene A."/>
            <person name="Ma L."/>
            <person name="Minx P."/>
            <person name="Murphy D."/>
            <person name="O'Quin K.E."/>
            <person name="Retaux S."/>
            <person name="Rohner N."/>
            <person name="Searle S.M."/>
            <person name="Stahl B.A."/>
            <person name="Tabin C."/>
            <person name="Volff J.N."/>
            <person name="Yoshizawa M."/>
            <person name="Warren W.C."/>
        </authorList>
    </citation>
    <scope>NUCLEOTIDE SEQUENCE [LARGE SCALE GENOMIC DNA]</scope>
    <source>
        <strain evidence="10">female</strain>
    </source>
</reference>
<dbReference type="GO" id="GO:0005576">
    <property type="term" value="C:extracellular region"/>
    <property type="evidence" value="ECO:0007669"/>
    <property type="project" value="UniProtKB-SubCell"/>
</dbReference>
<feature type="domain" description="Hemicentin/VWA7 galactose-binding" evidence="6">
    <location>
        <begin position="535"/>
        <end position="632"/>
    </location>
</feature>
<comment type="subcellular location">
    <subcellularLocation>
        <location evidence="1">Secreted</location>
    </subcellularLocation>
</comment>
<dbReference type="InterPro" id="IPR036465">
    <property type="entry name" value="vWFA_dom_sf"/>
</dbReference>
<organism evidence="9 10">
    <name type="scientific">Astyanax mexicanus</name>
    <name type="common">Blind cave fish</name>
    <name type="synonym">Astyanax fasciatus mexicanus</name>
    <dbReference type="NCBI Taxonomy" id="7994"/>
    <lineage>
        <taxon>Eukaryota</taxon>
        <taxon>Metazoa</taxon>
        <taxon>Chordata</taxon>
        <taxon>Craniata</taxon>
        <taxon>Vertebrata</taxon>
        <taxon>Euteleostomi</taxon>
        <taxon>Actinopterygii</taxon>
        <taxon>Neopterygii</taxon>
        <taxon>Teleostei</taxon>
        <taxon>Ostariophysi</taxon>
        <taxon>Characiformes</taxon>
        <taxon>Characoidei</taxon>
        <taxon>Acestrorhamphidae</taxon>
        <taxon>Acestrorhamphinae</taxon>
        <taxon>Astyanax</taxon>
    </lineage>
</organism>
<feature type="domain" description="Hemicentin-1-like von Willebrand factor A" evidence="7">
    <location>
        <begin position="351"/>
        <end position="516"/>
    </location>
</feature>
<dbReference type="InterPro" id="IPR056861">
    <property type="entry name" value="HMCN1-like_VWA"/>
</dbReference>
<evidence type="ECO:0000256" key="3">
    <source>
        <dbReference type="ARBA" id="ARBA00022729"/>
    </source>
</evidence>
<dbReference type="Pfam" id="PF25107">
    <property type="entry name" value="VWA7_N"/>
    <property type="match status" value="1"/>
</dbReference>
<evidence type="ECO:0000256" key="1">
    <source>
        <dbReference type="ARBA" id="ARBA00004613"/>
    </source>
</evidence>
<dbReference type="Proteomes" id="UP000018467">
    <property type="component" value="Unassembled WGS sequence"/>
</dbReference>
<dbReference type="InterPro" id="IPR056862">
    <property type="entry name" value="VWA7_N"/>
</dbReference>
<dbReference type="PANTHER" id="PTHR14905:SF18">
    <property type="entry name" value="VON WILLEBRAND FACTOR A DOMAIN-CONTAINING 10, TANDEM DUPLICATE 1-RELATED"/>
    <property type="match status" value="1"/>
</dbReference>
<dbReference type="InParanoid" id="A0A3B1JI97"/>
<dbReference type="Pfam" id="PF25106">
    <property type="entry name" value="VWA_4"/>
    <property type="match status" value="1"/>
</dbReference>
<evidence type="ECO:0000259" key="8">
    <source>
        <dbReference type="Pfam" id="PF25107"/>
    </source>
</evidence>
<keyword evidence="5" id="KW-0472">Membrane</keyword>
<reference evidence="9" key="3">
    <citation type="submission" date="2025-08" db="UniProtKB">
        <authorList>
            <consortium name="Ensembl"/>
        </authorList>
    </citation>
    <scope>IDENTIFICATION</scope>
</reference>
<dbReference type="AlphaFoldDB" id="A0A3B1JI97"/>
<dbReference type="GeneTree" id="ENSGT00390000011517"/>
<dbReference type="InterPro" id="IPR052577">
    <property type="entry name" value="VWA7"/>
</dbReference>
<evidence type="ECO:0000259" key="7">
    <source>
        <dbReference type="Pfam" id="PF25106"/>
    </source>
</evidence>
<dbReference type="Gene3D" id="3.40.50.410">
    <property type="entry name" value="von Willebrand factor, type A domain"/>
    <property type="match status" value="1"/>
</dbReference>
<evidence type="ECO:0000256" key="4">
    <source>
        <dbReference type="ARBA" id="ARBA00023180"/>
    </source>
</evidence>
<reference evidence="9" key="4">
    <citation type="submission" date="2025-09" db="UniProtKB">
        <authorList>
            <consortium name="Ensembl"/>
        </authorList>
    </citation>
    <scope>IDENTIFICATION</scope>
</reference>
<keyword evidence="10" id="KW-1185">Reference proteome</keyword>
<keyword evidence="4" id="KW-0325">Glycoprotein</keyword>
<dbReference type="Pfam" id="PF23560">
    <property type="entry name" value="GBD_Hemicentin"/>
    <property type="match status" value="1"/>
</dbReference>
<keyword evidence="5" id="KW-0812">Transmembrane</keyword>
<evidence type="ECO:0000256" key="5">
    <source>
        <dbReference type="SAM" id="Phobius"/>
    </source>
</evidence>
<protein>
    <submittedName>
        <fullName evidence="9">Uncharacterized protein</fullName>
    </submittedName>
</protein>
<dbReference type="Ensembl" id="ENSAMXT00000048509.1">
    <property type="protein sequence ID" value="ENSAMXP00000041550.1"/>
    <property type="gene ID" value="ENSAMXG00000039305.1"/>
</dbReference>
<accession>A0A3B1JI97</accession>
<dbReference type="InterPro" id="IPR056475">
    <property type="entry name" value="GBD_Hemicentin/VWA7"/>
</dbReference>
<evidence type="ECO:0000256" key="2">
    <source>
        <dbReference type="ARBA" id="ARBA00022525"/>
    </source>
</evidence>